<dbReference type="OrthoDB" id="963379at2"/>
<dbReference type="EMBL" id="FPCA01000001">
    <property type="protein sequence ID" value="SFU45617.1"/>
    <property type="molecule type" value="Genomic_DNA"/>
</dbReference>
<evidence type="ECO:0008006" key="4">
    <source>
        <dbReference type="Google" id="ProtNLM"/>
    </source>
</evidence>
<dbReference type="AlphaFoldDB" id="A0A1I7GAY2"/>
<dbReference type="Proteomes" id="UP000182491">
    <property type="component" value="Unassembled WGS sequence"/>
</dbReference>
<accession>A0A1I7GAY2</accession>
<name>A0A1I7GAY2_9BACT</name>
<dbReference type="InterPro" id="IPR021448">
    <property type="entry name" value="DUF3098"/>
</dbReference>
<proteinExistence type="predicted"/>
<dbReference type="RefSeq" id="WP_068839823.1">
    <property type="nucleotide sequence ID" value="NZ_BMXC01000001.1"/>
</dbReference>
<evidence type="ECO:0000313" key="3">
    <source>
        <dbReference type="Proteomes" id="UP000182491"/>
    </source>
</evidence>
<protein>
    <recommendedName>
        <fullName evidence="4">DUF3098 domain-containing protein</fullName>
    </recommendedName>
</protein>
<reference evidence="3" key="1">
    <citation type="submission" date="2016-10" db="EMBL/GenBank/DDBJ databases">
        <authorList>
            <person name="Varghese N."/>
        </authorList>
    </citation>
    <scope>NUCLEOTIDE SEQUENCE [LARGE SCALE GENOMIC DNA]</scope>
    <source>
        <strain evidence="3">DSM 18820</strain>
    </source>
</reference>
<feature type="transmembrane region" description="Helical" evidence="1">
    <location>
        <begin position="41"/>
        <end position="67"/>
    </location>
</feature>
<organism evidence="2 3">
    <name type="scientific">Pontibacter akesuensis</name>
    <dbReference type="NCBI Taxonomy" id="388950"/>
    <lineage>
        <taxon>Bacteria</taxon>
        <taxon>Pseudomonadati</taxon>
        <taxon>Bacteroidota</taxon>
        <taxon>Cytophagia</taxon>
        <taxon>Cytophagales</taxon>
        <taxon>Hymenobacteraceae</taxon>
        <taxon>Pontibacter</taxon>
    </lineage>
</organism>
<evidence type="ECO:0000313" key="2">
    <source>
        <dbReference type="EMBL" id="SFU45617.1"/>
    </source>
</evidence>
<keyword evidence="3" id="KW-1185">Reference proteome</keyword>
<feature type="transmembrane region" description="Helical" evidence="1">
    <location>
        <begin position="16"/>
        <end position="35"/>
    </location>
</feature>
<keyword evidence="1" id="KW-0472">Membrane</keyword>
<sequence>MEETKKKQLAFGSKNYRLMLLGIALLIVGFIIMSLDTEPYGLGFLGITLGPLVVLAGFAVEIFAIMAKDKKQD</sequence>
<dbReference type="Pfam" id="PF11297">
    <property type="entry name" value="DUF3098"/>
    <property type="match status" value="1"/>
</dbReference>
<keyword evidence="1" id="KW-1133">Transmembrane helix</keyword>
<gene>
    <name evidence="2" type="ORF">SAMN04487941_0879</name>
</gene>
<keyword evidence="1" id="KW-0812">Transmembrane</keyword>
<dbReference type="STRING" id="388950.GCA_001611675_04015"/>
<evidence type="ECO:0000256" key="1">
    <source>
        <dbReference type="SAM" id="Phobius"/>
    </source>
</evidence>